<dbReference type="PANTHER" id="PTHR33055">
    <property type="entry name" value="TRANSPOSASE FOR INSERTION SEQUENCE ELEMENT IS1111A"/>
    <property type="match status" value="1"/>
</dbReference>
<reference evidence="2 3" key="1">
    <citation type="journal article" date="2024" name="Int. J. Syst. Evol. Microbiol.">
        <title>Virgibacillus tibetensis sp. nov., isolated from salt lake on the Tibetan Plateau of China.</title>
        <authorList>
            <person name="Phurbu D."/>
            <person name="Liu Z.-X."/>
            <person name="Wang R."/>
            <person name="Zheng Y.-Y."/>
            <person name="Liu H.-C."/>
            <person name="Zhou Y.-G."/>
            <person name="Yu Y.-J."/>
            <person name="Li A.-H."/>
        </authorList>
    </citation>
    <scope>NUCLEOTIDE SEQUENCE [LARGE SCALE GENOMIC DNA]</scope>
    <source>
        <strain evidence="2 3">C22-A2</strain>
    </source>
</reference>
<evidence type="ECO:0000259" key="1">
    <source>
        <dbReference type="Pfam" id="PF01548"/>
    </source>
</evidence>
<protein>
    <submittedName>
        <fullName evidence="2">Transposase</fullName>
    </submittedName>
</protein>
<gene>
    <name evidence="2" type="ORF">QGM71_19330</name>
</gene>
<name>A0ABU6KKJ2_9BACI</name>
<proteinExistence type="predicted"/>
<dbReference type="InterPro" id="IPR047650">
    <property type="entry name" value="Transpos_IS110"/>
</dbReference>
<feature type="domain" description="Transposase IS110-like N-terminal" evidence="1">
    <location>
        <begin position="5"/>
        <end position="115"/>
    </location>
</feature>
<dbReference type="EMBL" id="JARZFX010000017">
    <property type="protein sequence ID" value="MEC5425636.1"/>
    <property type="molecule type" value="Genomic_DNA"/>
</dbReference>
<dbReference type="Proteomes" id="UP001335737">
    <property type="component" value="Unassembled WGS sequence"/>
</dbReference>
<dbReference type="InterPro" id="IPR002525">
    <property type="entry name" value="Transp_IS110-like_N"/>
</dbReference>
<evidence type="ECO:0000313" key="2">
    <source>
        <dbReference type="EMBL" id="MEC5425636.1"/>
    </source>
</evidence>
<dbReference type="Pfam" id="PF01548">
    <property type="entry name" value="DEDD_Tnp_IS110"/>
    <property type="match status" value="1"/>
</dbReference>
<comment type="caution">
    <text evidence="2">The sequence shown here is derived from an EMBL/GenBank/DDBJ whole genome shotgun (WGS) entry which is preliminary data.</text>
</comment>
<dbReference type="RefSeq" id="WP_327609205.1">
    <property type="nucleotide sequence ID" value="NZ_JARZFX010000017.1"/>
</dbReference>
<evidence type="ECO:0000313" key="3">
    <source>
        <dbReference type="Proteomes" id="UP001335737"/>
    </source>
</evidence>
<sequence>MASTNNKGVTIYKRRRFSTFTKGLRELSQWLCENDCKDVCMESTGKYWISVFNVLEDSCNITLAHPKYVKAIRGKKTDKKDAKWNADLFKHDLVARSFMPPLSIRQLHDLMRYRFN</sequence>
<accession>A0ABU6KKJ2</accession>
<organism evidence="2 3">
    <name type="scientific">Virgibacillus tibetensis</name>
    <dbReference type="NCBI Taxonomy" id="3042313"/>
    <lineage>
        <taxon>Bacteria</taxon>
        <taxon>Bacillati</taxon>
        <taxon>Bacillota</taxon>
        <taxon>Bacilli</taxon>
        <taxon>Bacillales</taxon>
        <taxon>Bacillaceae</taxon>
        <taxon>Virgibacillus</taxon>
    </lineage>
</organism>
<keyword evidence="3" id="KW-1185">Reference proteome</keyword>